<feature type="compositionally biased region" description="Basic and acidic residues" evidence="1">
    <location>
        <begin position="163"/>
        <end position="172"/>
    </location>
</feature>
<feature type="region of interest" description="Disordered" evidence="1">
    <location>
        <begin position="145"/>
        <end position="198"/>
    </location>
</feature>
<dbReference type="EMBL" id="CAXITT010000125">
    <property type="protein sequence ID" value="CAL1532792.1"/>
    <property type="molecule type" value="Genomic_DNA"/>
</dbReference>
<accession>A0AAV2HFR6</accession>
<reference evidence="2 3" key="1">
    <citation type="submission" date="2024-04" db="EMBL/GenBank/DDBJ databases">
        <authorList>
            <consortium name="Genoscope - CEA"/>
            <person name="William W."/>
        </authorList>
    </citation>
    <scope>NUCLEOTIDE SEQUENCE [LARGE SCALE GENOMIC DNA]</scope>
</reference>
<organism evidence="2 3">
    <name type="scientific">Lymnaea stagnalis</name>
    <name type="common">Great pond snail</name>
    <name type="synonym">Helix stagnalis</name>
    <dbReference type="NCBI Taxonomy" id="6523"/>
    <lineage>
        <taxon>Eukaryota</taxon>
        <taxon>Metazoa</taxon>
        <taxon>Spiralia</taxon>
        <taxon>Lophotrochozoa</taxon>
        <taxon>Mollusca</taxon>
        <taxon>Gastropoda</taxon>
        <taxon>Heterobranchia</taxon>
        <taxon>Euthyneura</taxon>
        <taxon>Panpulmonata</taxon>
        <taxon>Hygrophila</taxon>
        <taxon>Lymnaeoidea</taxon>
        <taxon>Lymnaeidae</taxon>
        <taxon>Lymnaea</taxon>
    </lineage>
</organism>
<feature type="non-terminal residue" evidence="2">
    <location>
        <position position="259"/>
    </location>
</feature>
<proteinExistence type="predicted"/>
<dbReference type="Proteomes" id="UP001497497">
    <property type="component" value="Unassembled WGS sequence"/>
</dbReference>
<evidence type="ECO:0000256" key="1">
    <source>
        <dbReference type="SAM" id="MobiDB-lite"/>
    </source>
</evidence>
<dbReference type="AlphaFoldDB" id="A0AAV2HFR6"/>
<gene>
    <name evidence="2" type="ORF">GSLYS_00006810001</name>
</gene>
<feature type="compositionally biased region" description="Polar residues" evidence="1">
    <location>
        <begin position="209"/>
        <end position="225"/>
    </location>
</feature>
<sequence length="259" mass="29019">MSTLKPLEVDKVVIKTEPVDSFEWESQHAVSQADHNSYTQQHVKHKESEKEIFTFNAAEIAEKLKNIKRNSSSQDESYEGLDLDVGKESYKIKGTFDSSDTTLSYTQQNAVRESSLSVQSGFSSYEHDDVFSSNTMDIRKVENLKRQSLRNAESSHSKVKQSKKNDLKERNKSQFHTFLPKRSGDEDNSNITNSVDLKPTVEELEDYSRSVSKSNSAHSLSGDNSLGKTLATSLQLIATNNATSPLIPSPAVSTRTTYR</sequence>
<comment type="caution">
    <text evidence="2">The sequence shown here is derived from an EMBL/GenBank/DDBJ whole genome shotgun (WGS) entry which is preliminary data.</text>
</comment>
<keyword evidence="3" id="KW-1185">Reference proteome</keyword>
<protein>
    <submittedName>
        <fullName evidence="2">Uncharacterized protein</fullName>
    </submittedName>
</protein>
<evidence type="ECO:0000313" key="2">
    <source>
        <dbReference type="EMBL" id="CAL1532792.1"/>
    </source>
</evidence>
<feature type="region of interest" description="Disordered" evidence="1">
    <location>
        <begin position="206"/>
        <end position="225"/>
    </location>
</feature>
<evidence type="ECO:0000313" key="3">
    <source>
        <dbReference type="Proteomes" id="UP001497497"/>
    </source>
</evidence>
<name>A0AAV2HFR6_LYMST</name>